<dbReference type="Gene3D" id="1.20.150.30">
    <property type="entry name" value="Zincin-like metallopeptidase, N-terminal domain"/>
    <property type="match status" value="1"/>
</dbReference>
<dbReference type="PANTHER" id="PTHR39420">
    <property type="match status" value="1"/>
</dbReference>
<name>A0ABV9RF55_9PSEU</name>
<evidence type="ECO:0000256" key="1">
    <source>
        <dbReference type="SAM" id="MobiDB-lite"/>
    </source>
</evidence>
<dbReference type="RefSeq" id="WP_274188268.1">
    <property type="nucleotide sequence ID" value="NZ_BAABHN010000020.1"/>
</dbReference>
<feature type="region of interest" description="Disordered" evidence="1">
    <location>
        <begin position="1"/>
        <end position="57"/>
    </location>
</feature>
<dbReference type="NCBIfam" id="TIGR03624">
    <property type="entry name" value="putative hydrolase"/>
    <property type="match status" value="1"/>
</dbReference>
<dbReference type="InterPro" id="IPR042271">
    <property type="entry name" value="Zinicin_2_N"/>
</dbReference>
<keyword evidence="2" id="KW-0645">Protease</keyword>
<dbReference type="PANTHER" id="PTHR39420:SF2">
    <property type="entry name" value="HYDROLASE"/>
    <property type="match status" value="1"/>
</dbReference>
<dbReference type="Proteomes" id="UP001595909">
    <property type="component" value="Unassembled WGS sequence"/>
</dbReference>
<keyword evidence="2" id="KW-0378">Hydrolase</keyword>
<dbReference type="Pfam" id="PF10103">
    <property type="entry name" value="Zincin_2"/>
    <property type="match status" value="1"/>
</dbReference>
<feature type="compositionally biased region" description="Low complexity" evidence="1">
    <location>
        <begin position="436"/>
        <end position="445"/>
    </location>
</feature>
<protein>
    <submittedName>
        <fullName evidence="2">Zinc-dependent metalloprotease</fullName>
    </submittedName>
</protein>
<dbReference type="InterPro" id="IPR018766">
    <property type="entry name" value="Zinicin_2"/>
</dbReference>
<feature type="compositionally biased region" description="Gly residues" evidence="1">
    <location>
        <begin position="21"/>
        <end position="54"/>
    </location>
</feature>
<dbReference type="SUPFAM" id="SSF55486">
    <property type="entry name" value="Metalloproteases ('zincins'), catalytic domain"/>
    <property type="match status" value="1"/>
</dbReference>
<sequence length="485" mass="50844">MSDLPFGFGPSDPDDESRRSGSGGSGGSGPGGPGGPMGFGLPGMGGAGGPGGFDMGQLGQMLTQLGQMLSQSSGPGAEGPVNYKLAAQMAHQQLGAEGTAKPTSEQQRAAEESVRLAELWLEDATTLPSGTSQVAVWSPAQWVDTTMPTWQRLCDPVAQRVAGAWVEGLPEEARQMAGPMLGMISQVGGMAFGSQLGAGLAQLAKEVLTSSEVGLPLGPEGTAALLPAAITTFTEGIDRPAGEVLVFLAAREAAHQRLFGHVPWLRQRLLATVEEFARGISIDTSRMEELARDVDPMNPESLQQLMSSGMFEPQTTESQKVALRRLETLLALVEGWVDVVVADAVGERLPGASALGETLRRRRASGGPAEQTFATLVGLELRPRRLRDAAALWRALTDERGIEGRDAVWSHPDLMPTADDLDDPAAFVGGTKTVASGAAEGSAESFADLDDPLARLEAEMKAEQEAKDAKEPTKDEPEEGEGPSS</sequence>
<gene>
    <name evidence="2" type="ORF">ACFPEL_10440</name>
</gene>
<comment type="caution">
    <text evidence="2">The sequence shown here is derived from an EMBL/GenBank/DDBJ whole genome shotgun (WGS) entry which is preliminary data.</text>
</comment>
<evidence type="ECO:0000313" key="2">
    <source>
        <dbReference type="EMBL" id="MFC4832826.1"/>
    </source>
</evidence>
<proteinExistence type="predicted"/>
<feature type="compositionally biased region" description="Basic and acidic residues" evidence="1">
    <location>
        <begin position="452"/>
        <end position="475"/>
    </location>
</feature>
<keyword evidence="3" id="KW-1185">Reference proteome</keyword>
<dbReference type="GO" id="GO:0008237">
    <property type="term" value="F:metallopeptidase activity"/>
    <property type="evidence" value="ECO:0007669"/>
    <property type="project" value="UniProtKB-KW"/>
</dbReference>
<evidence type="ECO:0000313" key="3">
    <source>
        <dbReference type="Proteomes" id="UP001595909"/>
    </source>
</evidence>
<keyword evidence="2" id="KW-0482">Metalloprotease</keyword>
<reference evidence="3" key="1">
    <citation type="journal article" date="2019" name="Int. J. Syst. Evol. Microbiol.">
        <title>The Global Catalogue of Microorganisms (GCM) 10K type strain sequencing project: providing services to taxonomists for standard genome sequencing and annotation.</title>
        <authorList>
            <consortium name="The Broad Institute Genomics Platform"/>
            <consortium name="The Broad Institute Genome Sequencing Center for Infectious Disease"/>
            <person name="Wu L."/>
            <person name="Ma J."/>
        </authorList>
    </citation>
    <scope>NUCLEOTIDE SEQUENCE [LARGE SCALE GENOMIC DNA]</scope>
    <source>
        <strain evidence="3">CCUG 50347</strain>
    </source>
</reference>
<feature type="compositionally biased region" description="Acidic residues" evidence="1">
    <location>
        <begin position="476"/>
        <end position="485"/>
    </location>
</feature>
<organism evidence="2 3">
    <name type="scientific">Actinomycetospora chibensis</name>
    <dbReference type="NCBI Taxonomy" id="663606"/>
    <lineage>
        <taxon>Bacteria</taxon>
        <taxon>Bacillati</taxon>
        <taxon>Actinomycetota</taxon>
        <taxon>Actinomycetes</taxon>
        <taxon>Pseudonocardiales</taxon>
        <taxon>Pseudonocardiaceae</taxon>
        <taxon>Actinomycetospora</taxon>
    </lineage>
</organism>
<accession>A0ABV9RF55</accession>
<feature type="region of interest" description="Disordered" evidence="1">
    <location>
        <begin position="436"/>
        <end position="485"/>
    </location>
</feature>
<dbReference type="EMBL" id="JBHSIM010000020">
    <property type="protein sequence ID" value="MFC4832826.1"/>
    <property type="molecule type" value="Genomic_DNA"/>
</dbReference>